<dbReference type="PROSITE" id="PS51257">
    <property type="entry name" value="PROKAR_LIPOPROTEIN"/>
    <property type="match status" value="1"/>
</dbReference>
<dbReference type="RefSeq" id="WP_066618909.1">
    <property type="nucleotide sequence ID" value="NZ_JBHSYQ010000003.1"/>
</dbReference>
<evidence type="ECO:0000313" key="1">
    <source>
        <dbReference type="EMBL" id="MFC6997634.1"/>
    </source>
</evidence>
<sequence>MKGIILYATISFFLFSCRTSHKTERTALNREFKSNFTVLDSIAQEKKGIYTLNHKQISFLYLIGEWTGVEGSMDYTGVPKFTQNDLNFWKDWFKRNKANLSIADYQTTFNLYERIMKTSKILDSDLEYLEIIRKKYRQLK</sequence>
<name>A0ABW2DLS6_9BACT</name>
<proteinExistence type="predicted"/>
<gene>
    <name evidence="1" type="ORF">ACFQHR_08355</name>
</gene>
<keyword evidence="2" id="KW-1185">Reference proteome</keyword>
<organism evidence="1 2">
    <name type="scientific">Rufibacter roseus</name>
    <dbReference type="NCBI Taxonomy" id="1567108"/>
    <lineage>
        <taxon>Bacteria</taxon>
        <taxon>Pseudomonadati</taxon>
        <taxon>Bacteroidota</taxon>
        <taxon>Cytophagia</taxon>
        <taxon>Cytophagales</taxon>
        <taxon>Hymenobacteraceae</taxon>
        <taxon>Rufibacter</taxon>
    </lineage>
</organism>
<protein>
    <submittedName>
        <fullName evidence="1">Uncharacterized protein</fullName>
    </submittedName>
</protein>
<reference evidence="2" key="1">
    <citation type="journal article" date="2019" name="Int. J. Syst. Evol. Microbiol.">
        <title>The Global Catalogue of Microorganisms (GCM) 10K type strain sequencing project: providing services to taxonomists for standard genome sequencing and annotation.</title>
        <authorList>
            <consortium name="The Broad Institute Genomics Platform"/>
            <consortium name="The Broad Institute Genome Sequencing Center for Infectious Disease"/>
            <person name="Wu L."/>
            <person name="Ma J."/>
        </authorList>
    </citation>
    <scope>NUCLEOTIDE SEQUENCE [LARGE SCALE GENOMIC DNA]</scope>
    <source>
        <strain evidence="2">CGMCC 4.7393</strain>
    </source>
</reference>
<accession>A0ABW2DLS6</accession>
<evidence type="ECO:0000313" key="2">
    <source>
        <dbReference type="Proteomes" id="UP001596405"/>
    </source>
</evidence>
<dbReference type="Proteomes" id="UP001596405">
    <property type="component" value="Unassembled WGS sequence"/>
</dbReference>
<comment type="caution">
    <text evidence="1">The sequence shown here is derived from an EMBL/GenBank/DDBJ whole genome shotgun (WGS) entry which is preliminary data.</text>
</comment>
<dbReference type="EMBL" id="JBHSYQ010000003">
    <property type="protein sequence ID" value="MFC6997634.1"/>
    <property type="molecule type" value="Genomic_DNA"/>
</dbReference>